<comment type="caution">
    <text evidence="19">The sequence shown here is derived from an EMBL/GenBank/DDBJ whole genome shotgun (WGS) entry which is preliminary data.</text>
</comment>
<evidence type="ECO:0000256" key="8">
    <source>
        <dbReference type="ARBA" id="ARBA00023136"/>
    </source>
</evidence>
<evidence type="ECO:0000256" key="2">
    <source>
        <dbReference type="ARBA" id="ARBA00005641"/>
    </source>
</evidence>
<evidence type="ECO:0000313" key="20">
    <source>
        <dbReference type="Proteomes" id="UP001437256"/>
    </source>
</evidence>
<evidence type="ECO:0000256" key="16">
    <source>
        <dbReference type="SAM" id="MobiDB-lite"/>
    </source>
</evidence>
<evidence type="ECO:0000256" key="4">
    <source>
        <dbReference type="ARBA" id="ARBA00022692"/>
    </source>
</evidence>
<evidence type="ECO:0000256" key="1">
    <source>
        <dbReference type="ARBA" id="ARBA00004401"/>
    </source>
</evidence>
<keyword evidence="4 17" id="KW-0812">Transmembrane</keyword>
<keyword evidence="9" id="KW-0325">Glycoprotein</keyword>
<reference evidence="19 20" key="1">
    <citation type="submission" date="2024-05" db="EMBL/GenBank/DDBJ databases">
        <title>A draft genome resource for the thread blight pathogen Marasmius tenuissimus strain MS-2.</title>
        <authorList>
            <person name="Yulfo-Soto G.E."/>
            <person name="Baruah I.K."/>
            <person name="Amoako-Attah I."/>
            <person name="Bukari Y."/>
            <person name="Meinhardt L.W."/>
            <person name="Bailey B.A."/>
            <person name="Cohen S.P."/>
        </authorList>
    </citation>
    <scope>NUCLEOTIDE SEQUENCE [LARGE SCALE GENOMIC DNA]</scope>
    <source>
        <strain evidence="19 20">MS-2</strain>
    </source>
</reference>
<comment type="catalytic activity">
    <reaction evidence="12">
        <text>Successive hydrolysis of beta-D-glucose units from the non-reducing ends of (1-&gt;3)-beta-D-glucans, releasing alpha-glucose.</text>
        <dbReference type="EC" id="3.2.1.58"/>
    </reaction>
</comment>
<evidence type="ECO:0000256" key="17">
    <source>
        <dbReference type="SAM" id="Phobius"/>
    </source>
</evidence>
<evidence type="ECO:0000313" key="19">
    <source>
        <dbReference type="EMBL" id="KAL0057374.1"/>
    </source>
</evidence>
<evidence type="ECO:0000256" key="3">
    <source>
        <dbReference type="ARBA" id="ARBA00022475"/>
    </source>
</evidence>
<keyword evidence="5" id="KW-0378">Hydrolase</keyword>
<dbReference type="PANTHER" id="PTHR31297">
    <property type="entry name" value="GLUCAN ENDO-1,6-BETA-GLUCOSIDASE B"/>
    <property type="match status" value="1"/>
</dbReference>
<feature type="domain" description="Glycoside hydrolase family 5" evidence="18">
    <location>
        <begin position="265"/>
        <end position="423"/>
    </location>
</feature>
<keyword evidence="7 17" id="KW-1133">Transmembrane helix</keyword>
<keyword evidence="20" id="KW-1185">Reference proteome</keyword>
<evidence type="ECO:0000256" key="12">
    <source>
        <dbReference type="ARBA" id="ARBA00036824"/>
    </source>
</evidence>
<keyword evidence="6" id="KW-0735">Signal-anchor</keyword>
<dbReference type="InterPro" id="IPR017853">
    <property type="entry name" value="GH"/>
</dbReference>
<keyword evidence="10" id="KW-0326">Glycosidase</keyword>
<evidence type="ECO:0000256" key="6">
    <source>
        <dbReference type="ARBA" id="ARBA00022968"/>
    </source>
</evidence>
<dbReference type="Gene3D" id="3.20.20.80">
    <property type="entry name" value="Glycosidases"/>
    <property type="match status" value="1"/>
</dbReference>
<evidence type="ECO:0000256" key="13">
    <source>
        <dbReference type="ARBA" id="ARBA00037126"/>
    </source>
</evidence>
<feature type="region of interest" description="Disordered" evidence="16">
    <location>
        <begin position="138"/>
        <end position="189"/>
    </location>
</feature>
<protein>
    <recommendedName>
        <fullName evidence="14">glucan 1,3-beta-glucosidase</fullName>
        <ecNumber evidence="14">3.2.1.58</ecNumber>
    </recommendedName>
    <alternativeName>
        <fullName evidence="15">Exo-1,3-beta-glucanase D</fullName>
    </alternativeName>
</protein>
<dbReference type="EC" id="3.2.1.58" evidence="14"/>
<evidence type="ECO:0000256" key="11">
    <source>
        <dbReference type="ARBA" id="ARBA00023316"/>
    </source>
</evidence>
<evidence type="ECO:0000256" key="7">
    <source>
        <dbReference type="ARBA" id="ARBA00022989"/>
    </source>
</evidence>
<gene>
    <name evidence="19" type="ORF">AAF712_015982</name>
</gene>
<evidence type="ECO:0000259" key="18">
    <source>
        <dbReference type="Pfam" id="PF00150"/>
    </source>
</evidence>
<evidence type="ECO:0000256" key="10">
    <source>
        <dbReference type="ARBA" id="ARBA00023295"/>
    </source>
</evidence>
<feature type="compositionally biased region" description="Polar residues" evidence="16">
    <location>
        <begin position="57"/>
        <end position="76"/>
    </location>
</feature>
<proteinExistence type="inferred from homology"/>
<organism evidence="19 20">
    <name type="scientific">Marasmius tenuissimus</name>
    <dbReference type="NCBI Taxonomy" id="585030"/>
    <lineage>
        <taxon>Eukaryota</taxon>
        <taxon>Fungi</taxon>
        <taxon>Dikarya</taxon>
        <taxon>Basidiomycota</taxon>
        <taxon>Agaricomycotina</taxon>
        <taxon>Agaricomycetes</taxon>
        <taxon>Agaricomycetidae</taxon>
        <taxon>Agaricales</taxon>
        <taxon>Marasmiineae</taxon>
        <taxon>Marasmiaceae</taxon>
        <taxon>Marasmius</taxon>
    </lineage>
</organism>
<feature type="region of interest" description="Disordered" evidence="16">
    <location>
        <begin position="1"/>
        <end position="107"/>
    </location>
</feature>
<dbReference type="InterPro" id="IPR050386">
    <property type="entry name" value="Glycosyl_hydrolase_5"/>
</dbReference>
<evidence type="ECO:0000256" key="9">
    <source>
        <dbReference type="ARBA" id="ARBA00023180"/>
    </source>
</evidence>
<sequence>MSQNGLSAATAPYNPVPLDETPGTPRHGSFMDSPRSPPHTPLPAENGRFLGHDPASTRDSYASSTPYNEDNSSGQFLNDDDHTPRHKEEALGYNNVNEKGEGASPAKRKRTLIIGLSALAIVILIIVIVVPVTVLKKNNDSSSGSGSSNGSGGESGGGGNGGSGNGKPGARVAVTGTDGSEVTLEDGSKMKYSNPHGGHWYYDANDPFNNGARAQSWSPALNETFKYGIDKIRGCPEPFEKFQPEAVDEYTLHQAMAANGGVEQLEEHYKTFITEKDFAEIAGAGLNYIRLPIPYWAVETHSNEPFLPKVAWKYVLKAIQWSRKYGLRINLDLHTVPGSQNDWNHSGRRGNVNFLRGPMGYANAQRTLDIIRVIAEFISQPQYRDVVTMFGPVNEPREVQIGKDSIASFYAQAYKVIREASGSGHGAWISFHDAMMSKADWAGFLSGGERISLDSHPYAAFGDNQNDQSWDARTGTPCQWGREFNESMSAFGLSSAGEWSNAINDCGLWLNGIPEGTRYDGTYAGSSRVGSCDRWLDYEKYSDDTKAEIKRFAMASMDGLQNYFFWTWKIGASTKTGKVMSPAWSYQLGLENGWMPKDPREADGACNNVAPFTGTISEGLGGNPDVAKYPWPPASITMAGSPADLPRYTPTGPVPTLSGATFTVSGVQPTKTVDLGNGWANADDKAQYMVGIRECSYPDTWANDASISQPWCAAAAAKRDLEAPGPTAAPSL</sequence>
<name>A0ABR2Z8Z6_9AGAR</name>
<evidence type="ECO:0000256" key="5">
    <source>
        <dbReference type="ARBA" id="ARBA00022801"/>
    </source>
</evidence>
<evidence type="ECO:0000256" key="14">
    <source>
        <dbReference type="ARBA" id="ARBA00038929"/>
    </source>
</evidence>
<dbReference type="Pfam" id="PF00150">
    <property type="entry name" value="Cellulase"/>
    <property type="match status" value="1"/>
</dbReference>
<keyword evidence="11" id="KW-0961">Cell wall biogenesis/degradation</keyword>
<keyword evidence="8 17" id="KW-0472">Membrane</keyword>
<evidence type="ECO:0000256" key="15">
    <source>
        <dbReference type="ARBA" id="ARBA00041260"/>
    </source>
</evidence>
<dbReference type="Proteomes" id="UP001437256">
    <property type="component" value="Unassembled WGS sequence"/>
</dbReference>
<comment type="function">
    <text evidence="13">Glucosidase involved in the degradation of cellulosic biomass. Active on lichenan.</text>
</comment>
<dbReference type="SUPFAM" id="SSF51445">
    <property type="entry name" value="(Trans)glycosidases"/>
    <property type="match status" value="1"/>
</dbReference>
<comment type="similarity">
    <text evidence="2">Belongs to the glycosyl hydrolase 5 (cellulase A) family.</text>
</comment>
<feature type="compositionally biased region" description="Basic and acidic residues" evidence="16">
    <location>
        <begin position="79"/>
        <end position="90"/>
    </location>
</feature>
<accession>A0ABR2Z8Z6</accession>
<keyword evidence="3" id="KW-1003">Cell membrane</keyword>
<dbReference type="InterPro" id="IPR001547">
    <property type="entry name" value="Glyco_hydro_5"/>
</dbReference>
<dbReference type="PANTHER" id="PTHR31297:SF34">
    <property type="entry name" value="GLUCAN 1,3-BETA-GLUCOSIDASE 2"/>
    <property type="match status" value="1"/>
</dbReference>
<dbReference type="EMBL" id="JBBXMP010000563">
    <property type="protein sequence ID" value="KAL0057374.1"/>
    <property type="molecule type" value="Genomic_DNA"/>
</dbReference>
<comment type="subcellular location">
    <subcellularLocation>
        <location evidence="1">Cell membrane</location>
        <topology evidence="1">Single-pass type II membrane protein</topology>
    </subcellularLocation>
</comment>
<feature type="transmembrane region" description="Helical" evidence="17">
    <location>
        <begin position="112"/>
        <end position="135"/>
    </location>
</feature>
<feature type="compositionally biased region" description="Gly residues" evidence="16">
    <location>
        <begin position="147"/>
        <end position="167"/>
    </location>
</feature>